<keyword evidence="6" id="KW-1185">Reference proteome</keyword>
<dbReference type="SUPFAM" id="SSF48452">
    <property type="entry name" value="TPR-like"/>
    <property type="match status" value="1"/>
</dbReference>
<dbReference type="Proteomes" id="UP000226192">
    <property type="component" value="Unassembled WGS sequence"/>
</dbReference>
<dbReference type="PANTHER" id="PTHR46035">
    <property type="entry name" value="TETRATRICOPEPTIDE REPEAT PROTEIN 4"/>
    <property type="match status" value="1"/>
</dbReference>
<feature type="compositionally biased region" description="Acidic residues" evidence="3">
    <location>
        <begin position="171"/>
        <end position="181"/>
    </location>
</feature>
<feature type="compositionally biased region" description="Basic and acidic residues" evidence="3">
    <location>
        <begin position="269"/>
        <end position="283"/>
    </location>
</feature>
<dbReference type="GO" id="GO:0005634">
    <property type="term" value="C:nucleus"/>
    <property type="evidence" value="ECO:0007669"/>
    <property type="project" value="TreeGrafter"/>
</dbReference>
<keyword evidence="2" id="KW-0802">TPR repeat</keyword>
<feature type="compositionally biased region" description="Pro residues" evidence="3">
    <location>
        <begin position="68"/>
        <end position="78"/>
    </location>
</feature>
<feature type="compositionally biased region" description="Basic and acidic residues" evidence="3">
    <location>
        <begin position="160"/>
        <end position="170"/>
    </location>
</feature>
<dbReference type="CDD" id="cd21381">
    <property type="entry name" value="CTWD_TTC4"/>
    <property type="match status" value="1"/>
</dbReference>
<gene>
    <name evidence="5" type="ORF">CDD81_3866</name>
</gene>
<dbReference type="GO" id="GO:0005829">
    <property type="term" value="C:cytosol"/>
    <property type="evidence" value="ECO:0007669"/>
    <property type="project" value="TreeGrafter"/>
</dbReference>
<dbReference type="GO" id="GO:0030544">
    <property type="term" value="F:Hsp70 protein binding"/>
    <property type="evidence" value="ECO:0007669"/>
    <property type="project" value="TreeGrafter"/>
</dbReference>
<reference evidence="5 6" key="1">
    <citation type="submission" date="2017-06" db="EMBL/GenBank/DDBJ databases">
        <title>Ant-infecting Ophiocordyceps genomes reveal a high diversity of potential behavioral manipulation genes and a possible major role for enterotoxins.</title>
        <authorList>
            <person name="De Bekker C."/>
            <person name="Evans H.C."/>
            <person name="Brachmann A."/>
            <person name="Hughes D.P."/>
        </authorList>
    </citation>
    <scope>NUCLEOTIDE SEQUENCE [LARGE SCALE GENOMIC DNA]</scope>
    <source>
        <strain evidence="5 6">Map64</strain>
    </source>
</reference>
<accession>A0A2C5YBG7</accession>
<name>A0A2C5YBG7_9HYPO</name>
<dbReference type="Gene3D" id="1.25.40.10">
    <property type="entry name" value="Tetratricopeptide repeat domain"/>
    <property type="match status" value="1"/>
</dbReference>
<evidence type="ECO:0000259" key="4">
    <source>
        <dbReference type="Pfam" id="PF18972"/>
    </source>
</evidence>
<keyword evidence="1" id="KW-0677">Repeat</keyword>
<dbReference type="OrthoDB" id="420195at2759"/>
<dbReference type="Pfam" id="PF18972">
    <property type="entry name" value="Wheel"/>
    <property type="match status" value="1"/>
</dbReference>
<dbReference type="EMBL" id="NJET01000025">
    <property type="protein sequence ID" value="PHH64800.1"/>
    <property type="molecule type" value="Genomic_DNA"/>
</dbReference>
<dbReference type="STRING" id="1399860.A0A2C5YBG7"/>
<dbReference type="GO" id="GO:0006457">
    <property type="term" value="P:protein folding"/>
    <property type="evidence" value="ECO:0007669"/>
    <property type="project" value="TreeGrafter"/>
</dbReference>
<dbReference type="InterPro" id="IPR011990">
    <property type="entry name" value="TPR-like_helical_dom_sf"/>
</dbReference>
<feature type="region of interest" description="Disordered" evidence="3">
    <location>
        <begin position="260"/>
        <end position="284"/>
    </location>
</feature>
<evidence type="ECO:0000256" key="3">
    <source>
        <dbReference type="SAM" id="MobiDB-lite"/>
    </source>
</evidence>
<organism evidence="5 6">
    <name type="scientific">Ophiocordyceps australis</name>
    <dbReference type="NCBI Taxonomy" id="1399860"/>
    <lineage>
        <taxon>Eukaryota</taxon>
        <taxon>Fungi</taxon>
        <taxon>Dikarya</taxon>
        <taxon>Ascomycota</taxon>
        <taxon>Pezizomycotina</taxon>
        <taxon>Sordariomycetes</taxon>
        <taxon>Hypocreomycetidae</taxon>
        <taxon>Hypocreales</taxon>
        <taxon>Ophiocordycipitaceae</taxon>
        <taxon>Ophiocordyceps</taxon>
    </lineage>
</organism>
<feature type="domain" description="Cns1/TTC4 wheel" evidence="4">
    <location>
        <begin position="358"/>
        <end position="471"/>
    </location>
</feature>
<evidence type="ECO:0000256" key="2">
    <source>
        <dbReference type="ARBA" id="ARBA00022803"/>
    </source>
</evidence>
<sequence length="479" mass="51907">MEQVSDLASKMHLESSTTTPPPPPSTATAATSTSTSTATATTATTATATTATATTTTTATTNSSPKPLVHPTPPPRPPTKTVDQVWAELNSCPLFMTEMEPNNDDIAALQALSYEGTRLSVSLDMRERGNECFGVGGYVDAQEFYTKGVQVLTTREEDEEKKGGKEKGDDEKEEEKEEEEKEEKKMLEILLVNRAACHFALRNYRSAWLDCAAALRCNARNVKALFRAARALLAVERVDEAQDACLRGIEVARQLVEQEQQQGQAASMDNKDKDKDKDKDKAKTQGQLAALESLAAQISDRATALDTTRRTASARHALAARRARLVAAALAARNIPTRRTAQRPLHDAVDAAIALVPDPDDAHSALAFPTLLLYPLRLESDFIRAVVESDCLASHLAYILPPPWDTPGPGGPVYTPQSVSCYLETRNGGLLKLGKRVPLLKALSTGSVQILDQLLRIFVVPTSEADGWVAKHKAQRAAN</sequence>
<evidence type="ECO:0000313" key="5">
    <source>
        <dbReference type="EMBL" id="PHH64800.1"/>
    </source>
</evidence>
<dbReference type="PANTHER" id="PTHR46035:SF1">
    <property type="entry name" value="TETRATRICOPEPTIDE REPEAT PROTEIN 4"/>
    <property type="match status" value="1"/>
</dbReference>
<evidence type="ECO:0000256" key="1">
    <source>
        <dbReference type="ARBA" id="ARBA00022737"/>
    </source>
</evidence>
<dbReference type="AlphaFoldDB" id="A0A2C5YBG7"/>
<dbReference type="InterPro" id="IPR044059">
    <property type="entry name" value="Csn1/TTC4_wheel"/>
</dbReference>
<proteinExistence type="predicted"/>
<comment type="caution">
    <text evidence="5">The sequence shown here is derived from an EMBL/GenBank/DDBJ whole genome shotgun (WGS) entry which is preliminary data.</text>
</comment>
<feature type="region of interest" description="Disordered" evidence="3">
    <location>
        <begin position="151"/>
        <end position="181"/>
    </location>
</feature>
<feature type="region of interest" description="Disordered" evidence="3">
    <location>
        <begin position="1"/>
        <end position="81"/>
    </location>
</feature>
<dbReference type="GO" id="GO:0051879">
    <property type="term" value="F:Hsp90 protein binding"/>
    <property type="evidence" value="ECO:0007669"/>
    <property type="project" value="InterPro"/>
</dbReference>
<evidence type="ECO:0000313" key="6">
    <source>
        <dbReference type="Proteomes" id="UP000226192"/>
    </source>
</evidence>
<protein>
    <recommendedName>
        <fullName evidence="4">Cns1/TTC4 wheel domain-containing protein</fullName>
    </recommendedName>
</protein>
<feature type="compositionally biased region" description="Low complexity" evidence="3">
    <location>
        <begin position="26"/>
        <end position="67"/>
    </location>
</feature>